<accession>A0A4R7T7G9</accession>
<name>A0A4R7T7G9_9ACTN</name>
<reference evidence="1 2" key="1">
    <citation type="submission" date="2019-03" db="EMBL/GenBank/DDBJ databases">
        <title>Genomic Encyclopedia of Type Strains, Phase III (KMG-III): the genomes of soil and plant-associated and newly described type strains.</title>
        <authorList>
            <person name="Whitman W."/>
        </authorList>
    </citation>
    <scope>NUCLEOTIDE SEQUENCE [LARGE SCALE GENOMIC DNA]</scope>
    <source>
        <strain evidence="1 2">VKM Ac-2575</strain>
    </source>
</reference>
<dbReference type="Proteomes" id="UP000295151">
    <property type="component" value="Unassembled WGS sequence"/>
</dbReference>
<sequence>MSNVEVYFKNGHGDDPLILTNADDADALIDAMLTESFNNSVAALYDLDRPSVEGAPDIPDHELRVAVDAKENVGGIRYAGGDHDDVRYVPGATSDRDEMFYVYMDHGEGWPKDSVVSIEQVRQAVREFVEGNGSRPTSFEWREWPDGVI</sequence>
<dbReference type="OrthoDB" id="5185958at2"/>
<dbReference type="RefSeq" id="WP_133977325.1">
    <property type="nucleotide sequence ID" value="NZ_SOCE01000001.1"/>
</dbReference>
<dbReference type="Pfam" id="PF14430">
    <property type="entry name" value="Imm1"/>
    <property type="match status" value="1"/>
</dbReference>
<organism evidence="1 2">
    <name type="scientific">Kribbella voronezhensis</name>
    <dbReference type="NCBI Taxonomy" id="2512212"/>
    <lineage>
        <taxon>Bacteria</taxon>
        <taxon>Bacillati</taxon>
        <taxon>Actinomycetota</taxon>
        <taxon>Actinomycetes</taxon>
        <taxon>Propionibacteriales</taxon>
        <taxon>Kribbellaceae</taxon>
        <taxon>Kribbella</taxon>
    </lineage>
</organism>
<gene>
    <name evidence="1" type="ORF">EV138_1093</name>
</gene>
<keyword evidence="2" id="KW-1185">Reference proteome</keyword>
<protein>
    <submittedName>
        <fullName evidence="1">Immunity protein Imm1 of predicted polymorphic toxin system</fullName>
    </submittedName>
</protein>
<evidence type="ECO:0000313" key="1">
    <source>
        <dbReference type="EMBL" id="TDU87569.1"/>
    </source>
</evidence>
<proteinExistence type="predicted"/>
<dbReference type="EMBL" id="SOCE01000001">
    <property type="protein sequence ID" value="TDU87569.1"/>
    <property type="molecule type" value="Genomic_DNA"/>
</dbReference>
<dbReference type="AlphaFoldDB" id="A0A4R7T7G9"/>
<evidence type="ECO:0000313" key="2">
    <source>
        <dbReference type="Proteomes" id="UP000295151"/>
    </source>
</evidence>
<comment type="caution">
    <text evidence="1">The sequence shown here is derived from an EMBL/GenBank/DDBJ whole genome shotgun (WGS) entry which is preliminary data.</text>
</comment>
<dbReference type="InterPro" id="IPR025680">
    <property type="entry name" value="DddI"/>
</dbReference>